<evidence type="ECO:0000313" key="1">
    <source>
        <dbReference type="EMBL" id="EMY36104.1"/>
    </source>
</evidence>
<sequence>MPTVIITVLVTLVFDWWVKPRFEVRNEMFRMRAQDRIALIRTLNSMMISCGQMIGSEHEDAETHGVLQSRAQDLRENLPKEAHGLQAAMVSLGDRLTPATREMLSKSYGFIIRLCHSSNSHKIVGQYAAVPVGLLLDAVSAQRYTINHWYQQRRLRQWMEHHFSS</sequence>
<name>N1V7W8_9MICC</name>
<comment type="caution">
    <text evidence="1">The sequence shown here is derived from an EMBL/GenBank/DDBJ whole genome shotgun (WGS) entry which is preliminary data.</text>
</comment>
<dbReference type="AlphaFoldDB" id="N1V7W8"/>
<reference evidence="1 2" key="1">
    <citation type="journal article" date="2013" name="Genome Announc.">
        <title>Draft Genome Sequence of Arthrobacter crystallopoietes Strain BAB-32, Revealing Genes for Bioremediation.</title>
        <authorList>
            <person name="Joshi M.N."/>
            <person name="Pandit A.S."/>
            <person name="Sharma A."/>
            <person name="Pandya R.V."/>
            <person name="Desai S.M."/>
            <person name="Saxena A.K."/>
            <person name="Bagatharia S.B."/>
        </authorList>
    </citation>
    <scope>NUCLEOTIDE SEQUENCE [LARGE SCALE GENOMIC DNA]</scope>
    <source>
        <strain evidence="1 2">BAB-32</strain>
    </source>
</reference>
<accession>N1V7W8</accession>
<proteinExistence type="predicted"/>
<evidence type="ECO:0000313" key="2">
    <source>
        <dbReference type="Proteomes" id="UP000010729"/>
    </source>
</evidence>
<organism evidence="1 2">
    <name type="scientific">Arthrobacter crystallopoietes BAB-32</name>
    <dbReference type="NCBI Taxonomy" id="1246476"/>
    <lineage>
        <taxon>Bacteria</taxon>
        <taxon>Bacillati</taxon>
        <taxon>Actinomycetota</taxon>
        <taxon>Actinomycetes</taxon>
        <taxon>Micrococcales</taxon>
        <taxon>Micrococcaceae</taxon>
        <taxon>Crystallibacter</taxon>
    </lineage>
</organism>
<keyword evidence="2" id="KW-1185">Reference proteome</keyword>
<gene>
    <name evidence="1" type="ORF">D477_000839</name>
</gene>
<protein>
    <submittedName>
        <fullName evidence="1">Uncharacterized protein</fullName>
    </submittedName>
</protein>
<dbReference type="EMBL" id="ANPE02000033">
    <property type="protein sequence ID" value="EMY36104.1"/>
    <property type="molecule type" value="Genomic_DNA"/>
</dbReference>
<dbReference type="Proteomes" id="UP000010729">
    <property type="component" value="Unassembled WGS sequence"/>
</dbReference>